<protein>
    <submittedName>
        <fullName evidence="2">Uncharacterized protein</fullName>
    </submittedName>
</protein>
<dbReference type="Ensembl" id="ENSPKIT00000037387.1">
    <property type="protein sequence ID" value="ENSPKIP00000012979.1"/>
    <property type="gene ID" value="ENSPKIG00000000577.1"/>
</dbReference>
<accession>A0A3B3R465</accession>
<keyword evidence="3" id="KW-1185">Reference proteome</keyword>
<proteinExistence type="predicted"/>
<name>A0A3B3R465_9TELE</name>
<reference evidence="2" key="1">
    <citation type="submission" date="2025-08" db="UniProtKB">
        <authorList>
            <consortium name="Ensembl"/>
        </authorList>
    </citation>
    <scope>IDENTIFICATION</scope>
</reference>
<evidence type="ECO:0000313" key="2">
    <source>
        <dbReference type="Ensembl" id="ENSPKIP00000012979.1"/>
    </source>
</evidence>
<evidence type="ECO:0000313" key="3">
    <source>
        <dbReference type="Proteomes" id="UP000261540"/>
    </source>
</evidence>
<sequence>GTLPERPEVDALAEGAAVQAEVQVVVVAVLGRARHLLRHAHRKRQVAAHLPHHHGGADVARLDLHMLARDLLQHAQRCPPMALAAVARAVGEGGRQLVGLRVVRLLIHALLENSELHFRIRHCRLAVGERKTRVTSSREVRPPMTAHQDVQPAC</sequence>
<evidence type="ECO:0000256" key="1">
    <source>
        <dbReference type="SAM" id="MobiDB-lite"/>
    </source>
</evidence>
<dbReference type="AlphaFoldDB" id="A0A3B3R465"/>
<dbReference type="GeneTree" id="ENSGT00940000174630"/>
<dbReference type="Proteomes" id="UP000261540">
    <property type="component" value="Unplaced"/>
</dbReference>
<feature type="region of interest" description="Disordered" evidence="1">
    <location>
        <begin position="134"/>
        <end position="154"/>
    </location>
</feature>
<reference evidence="2" key="2">
    <citation type="submission" date="2025-09" db="UniProtKB">
        <authorList>
            <consortium name="Ensembl"/>
        </authorList>
    </citation>
    <scope>IDENTIFICATION</scope>
</reference>
<organism evidence="2 3">
    <name type="scientific">Paramormyrops kingsleyae</name>
    <dbReference type="NCBI Taxonomy" id="1676925"/>
    <lineage>
        <taxon>Eukaryota</taxon>
        <taxon>Metazoa</taxon>
        <taxon>Chordata</taxon>
        <taxon>Craniata</taxon>
        <taxon>Vertebrata</taxon>
        <taxon>Euteleostomi</taxon>
        <taxon>Actinopterygii</taxon>
        <taxon>Neopterygii</taxon>
        <taxon>Teleostei</taxon>
        <taxon>Osteoglossocephala</taxon>
        <taxon>Osteoglossomorpha</taxon>
        <taxon>Osteoglossiformes</taxon>
        <taxon>Mormyridae</taxon>
        <taxon>Paramormyrops</taxon>
    </lineage>
</organism>